<evidence type="ECO:0000256" key="1">
    <source>
        <dbReference type="SAM" id="Phobius"/>
    </source>
</evidence>
<dbReference type="AlphaFoldDB" id="A0A9D2G330"/>
<dbReference type="Pfam" id="PF02698">
    <property type="entry name" value="DUF218"/>
    <property type="match status" value="1"/>
</dbReference>
<dbReference type="Gene3D" id="3.40.50.620">
    <property type="entry name" value="HUPs"/>
    <property type="match status" value="1"/>
</dbReference>
<name>A0A9D2G330_9LACT</name>
<feature type="transmembrane region" description="Helical" evidence="1">
    <location>
        <begin position="6"/>
        <end position="23"/>
    </location>
</feature>
<dbReference type="InterPro" id="IPR051599">
    <property type="entry name" value="Cell_Envelope_Assoc"/>
</dbReference>
<evidence type="ECO:0000313" key="3">
    <source>
        <dbReference type="EMBL" id="HIZ71475.1"/>
    </source>
</evidence>
<protein>
    <submittedName>
        <fullName evidence="3">YdcF family protein</fullName>
    </submittedName>
</protein>
<reference evidence="3" key="1">
    <citation type="journal article" date="2021" name="PeerJ">
        <title>Extensive microbial diversity within the chicken gut microbiome revealed by metagenomics and culture.</title>
        <authorList>
            <person name="Gilroy R."/>
            <person name="Ravi A."/>
            <person name="Getino M."/>
            <person name="Pursley I."/>
            <person name="Horton D.L."/>
            <person name="Alikhan N.F."/>
            <person name="Baker D."/>
            <person name="Gharbi K."/>
            <person name="Hall N."/>
            <person name="Watson M."/>
            <person name="Adriaenssens E.M."/>
            <person name="Foster-Nyarko E."/>
            <person name="Jarju S."/>
            <person name="Secka A."/>
            <person name="Antonio M."/>
            <person name="Oren A."/>
            <person name="Chaudhuri R.R."/>
            <person name="La Ragione R."/>
            <person name="Hildebrand F."/>
            <person name="Pallen M.J."/>
        </authorList>
    </citation>
    <scope>NUCLEOTIDE SEQUENCE</scope>
    <source>
        <strain evidence="3">CHK169-4300</strain>
    </source>
</reference>
<dbReference type="GO" id="GO:0005886">
    <property type="term" value="C:plasma membrane"/>
    <property type="evidence" value="ECO:0007669"/>
    <property type="project" value="TreeGrafter"/>
</dbReference>
<sequence>MYVLYFFSAFALASGLLFLFLRIKRPQTIWLGGSFLSFLFNFGMIFVVIFVQQDIMIPLIIIAALFTIFIFTMPILTVGTFLTNGVKIIRNEGFKFSNLLTLIFGIGLLVYLFIWPSVVDITENNFLNTVYQFISFSVLYLSFILICYTLTNILNLIHFKNTKIDYFITLGAGLTGREVTPLLAGRIDKAIELQQKQKHGKIVFSGGQGEDEIIPEGEAMAQYALDKGVDPKIIIKETNSKNTFQNIQYSKHLIDSEWNAKIEPKIAIVTNYYHVLRGLMQAHSLGVDCIGYGSHSKFYFSLNAFLREFAAYLQMTYKVHASIIGFIGFVLFAAFLIIELNA</sequence>
<feature type="transmembrane region" description="Helical" evidence="1">
    <location>
        <begin position="319"/>
        <end position="338"/>
    </location>
</feature>
<dbReference type="GO" id="GO:0043164">
    <property type="term" value="P:Gram-negative-bacterium-type cell wall biogenesis"/>
    <property type="evidence" value="ECO:0007669"/>
    <property type="project" value="TreeGrafter"/>
</dbReference>
<evidence type="ECO:0000259" key="2">
    <source>
        <dbReference type="Pfam" id="PF02698"/>
    </source>
</evidence>
<dbReference type="GO" id="GO:0000270">
    <property type="term" value="P:peptidoglycan metabolic process"/>
    <property type="evidence" value="ECO:0007669"/>
    <property type="project" value="TreeGrafter"/>
</dbReference>
<proteinExistence type="predicted"/>
<dbReference type="EMBL" id="DXAZ01000112">
    <property type="protein sequence ID" value="HIZ71475.1"/>
    <property type="molecule type" value="Genomic_DNA"/>
</dbReference>
<keyword evidence="1" id="KW-0812">Transmembrane</keyword>
<dbReference type="CDD" id="cd06259">
    <property type="entry name" value="YdcF-like"/>
    <property type="match status" value="1"/>
</dbReference>
<feature type="transmembrane region" description="Helical" evidence="1">
    <location>
        <begin position="96"/>
        <end position="118"/>
    </location>
</feature>
<dbReference type="PANTHER" id="PTHR30336:SF18">
    <property type="entry name" value="MEMBRANE PROTEIN"/>
    <property type="match status" value="1"/>
</dbReference>
<keyword evidence="1" id="KW-0472">Membrane</keyword>
<dbReference type="Proteomes" id="UP000824106">
    <property type="component" value="Unassembled WGS sequence"/>
</dbReference>
<evidence type="ECO:0000313" key="4">
    <source>
        <dbReference type="Proteomes" id="UP000824106"/>
    </source>
</evidence>
<gene>
    <name evidence="3" type="ORF">H9808_06915</name>
</gene>
<feature type="domain" description="DUF218" evidence="2">
    <location>
        <begin position="165"/>
        <end position="294"/>
    </location>
</feature>
<dbReference type="InterPro" id="IPR014729">
    <property type="entry name" value="Rossmann-like_a/b/a_fold"/>
</dbReference>
<feature type="transmembrane region" description="Helical" evidence="1">
    <location>
        <begin position="57"/>
        <end position="84"/>
    </location>
</feature>
<feature type="transmembrane region" description="Helical" evidence="1">
    <location>
        <begin position="130"/>
        <end position="154"/>
    </location>
</feature>
<comment type="caution">
    <text evidence="3">The sequence shown here is derived from an EMBL/GenBank/DDBJ whole genome shotgun (WGS) entry which is preliminary data.</text>
</comment>
<keyword evidence="1" id="KW-1133">Transmembrane helix</keyword>
<accession>A0A9D2G330</accession>
<dbReference type="InterPro" id="IPR003848">
    <property type="entry name" value="DUF218"/>
</dbReference>
<dbReference type="PANTHER" id="PTHR30336">
    <property type="entry name" value="INNER MEMBRANE PROTEIN, PROBABLE PERMEASE"/>
    <property type="match status" value="1"/>
</dbReference>
<organism evidence="3 4">
    <name type="scientific">Candidatus Atopostipes pullistercoris</name>
    <dbReference type="NCBI Taxonomy" id="2838467"/>
    <lineage>
        <taxon>Bacteria</taxon>
        <taxon>Bacillati</taxon>
        <taxon>Bacillota</taxon>
        <taxon>Bacilli</taxon>
        <taxon>Lactobacillales</taxon>
        <taxon>Carnobacteriaceae</taxon>
        <taxon>Atopostipes</taxon>
    </lineage>
</organism>
<feature type="transmembrane region" description="Helical" evidence="1">
    <location>
        <begin position="30"/>
        <end position="51"/>
    </location>
</feature>
<reference evidence="3" key="2">
    <citation type="submission" date="2021-04" db="EMBL/GenBank/DDBJ databases">
        <authorList>
            <person name="Gilroy R."/>
        </authorList>
    </citation>
    <scope>NUCLEOTIDE SEQUENCE</scope>
    <source>
        <strain evidence="3">CHK169-4300</strain>
    </source>
</reference>